<proteinExistence type="predicted"/>
<dbReference type="EMBL" id="SNXS01000004">
    <property type="protein sequence ID" value="TDP64037.1"/>
    <property type="molecule type" value="Genomic_DNA"/>
</dbReference>
<dbReference type="InParanoid" id="A0A4R6QL13"/>
<dbReference type="Proteomes" id="UP000295361">
    <property type="component" value="Unassembled WGS sequence"/>
</dbReference>
<name>A0A4R6QL13_9BURK</name>
<sequence length="152" mass="16474">MNQITRPHTGTEALEARFGSRLSACLSEHSQQLPHDIGERLRFARESALQRAREVRSAKPHPIRETSLGLLGMGRSAALSGGGPERSPWWLKFASALPLLALVVGLVLINEGQLYEQILAAADVDTALLADNLPPTAYSDPGFSEYLAGEEE</sequence>
<gene>
    <name evidence="1" type="ORF">DES47_104321</name>
</gene>
<evidence type="ECO:0000313" key="1">
    <source>
        <dbReference type="EMBL" id="TDP64037.1"/>
    </source>
</evidence>
<organism evidence="1 2">
    <name type="scientific">Roseateles toxinivorans</name>
    <dbReference type="NCBI Taxonomy" id="270368"/>
    <lineage>
        <taxon>Bacteria</taxon>
        <taxon>Pseudomonadati</taxon>
        <taxon>Pseudomonadota</taxon>
        <taxon>Betaproteobacteria</taxon>
        <taxon>Burkholderiales</taxon>
        <taxon>Sphaerotilaceae</taxon>
        <taxon>Roseateles</taxon>
    </lineage>
</organism>
<reference evidence="1 2" key="1">
    <citation type="submission" date="2019-03" db="EMBL/GenBank/DDBJ databases">
        <title>Genomic Encyclopedia of Type Strains, Phase IV (KMG-IV): sequencing the most valuable type-strain genomes for metagenomic binning, comparative biology and taxonomic classification.</title>
        <authorList>
            <person name="Goeker M."/>
        </authorList>
    </citation>
    <scope>NUCLEOTIDE SEQUENCE [LARGE SCALE GENOMIC DNA]</scope>
    <source>
        <strain evidence="1 2">DSM 16998</strain>
    </source>
</reference>
<dbReference type="Pfam" id="PF12279">
    <property type="entry name" value="DUF3619"/>
    <property type="match status" value="1"/>
</dbReference>
<dbReference type="RefSeq" id="WP_133701882.1">
    <property type="nucleotide sequence ID" value="NZ_SNXS01000004.1"/>
</dbReference>
<comment type="caution">
    <text evidence="1">The sequence shown here is derived from an EMBL/GenBank/DDBJ whole genome shotgun (WGS) entry which is preliminary data.</text>
</comment>
<protein>
    <submittedName>
        <fullName evidence="1">Uncharacterized protein DUF3619</fullName>
    </submittedName>
</protein>
<evidence type="ECO:0000313" key="2">
    <source>
        <dbReference type="Proteomes" id="UP000295361"/>
    </source>
</evidence>
<dbReference type="InterPro" id="IPR022064">
    <property type="entry name" value="DUF3619"/>
</dbReference>
<dbReference type="AlphaFoldDB" id="A0A4R6QL13"/>
<accession>A0A4R6QL13</accession>
<keyword evidence="2" id="KW-1185">Reference proteome</keyword>
<dbReference type="OrthoDB" id="8562153at2"/>